<proteinExistence type="predicted"/>
<dbReference type="STRING" id="43658.AT705_15060"/>
<evidence type="ECO:0000313" key="2">
    <source>
        <dbReference type="EMBL" id="QPB82032.1"/>
    </source>
</evidence>
<protein>
    <submittedName>
        <fullName evidence="2">GTP cyclohydrolase I FolE2</fullName>
    </submittedName>
</protein>
<gene>
    <name evidence="2" type="ORF">CWC22_003015</name>
</gene>
<reference evidence="2 3" key="1">
    <citation type="submission" date="2019-10" db="EMBL/GenBank/DDBJ databases">
        <title>Pseudoalteromonas rubra S4059.</title>
        <authorList>
            <person name="Paulsen S."/>
            <person name="Wang X."/>
        </authorList>
    </citation>
    <scope>NUCLEOTIDE SEQUENCE [LARGE SCALE GENOMIC DNA]</scope>
    <source>
        <strain evidence="2 3">S4059</strain>
    </source>
</reference>
<evidence type="ECO:0000313" key="3">
    <source>
        <dbReference type="Proteomes" id="UP000305729"/>
    </source>
</evidence>
<dbReference type="PANTHER" id="PTHR36445">
    <property type="entry name" value="GTP CYCLOHYDROLASE MPTA"/>
    <property type="match status" value="1"/>
</dbReference>
<dbReference type="RefSeq" id="WP_138536102.1">
    <property type="nucleotide sequence ID" value="NZ_CP045429.1"/>
</dbReference>
<accession>A0A5S3V4G8</accession>
<dbReference type="Proteomes" id="UP000305729">
    <property type="component" value="Chromosome 1"/>
</dbReference>
<keyword evidence="1 2" id="KW-0378">Hydrolase</keyword>
<name>A0A5S3V4G8_9GAMM</name>
<dbReference type="GO" id="GO:0003934">
    <property type="term" value="F:GTP cyclohydrolase I activity"/>
    <property type="evidence" value="ECO:0007669"/>
    <property type="project" value="InterPro"/>
</dbReference>
<dbReference type="AlphaFoldDB" id="A0A5S3V4G8"/>
<dbReference type="EMBL" id="CP045429">
    <property type="protein sequence ID" value="QPB82032.1"/>
    <property type="molecule type" value="Genomic_DNA"/>
</dbReference>
<organism evidence="2 3">
    <name type="scientific">Pseudoalteromonas rubra</name>
    <dbReference type="NCBI Taxonomy" id="43658"/>
    <lineage>
        <taxon>Bacteria</taxon>
        <taxon>Pseudomonadati</taxon>
        <taxon>Pseudomonadota</taxon>
        <taxon>Gammaproteobacteria</taxon>
        <taxon>Alteromonadales</taxon>
        <taxon>Pseudoalteromonadaceae</taxon>
        <taxon>Pseudoalteromonas</taxon>
    </lineage>
</organism>
<dbReference type="NCBIfam" id="NF010200">
    <property type="entry name" value="PRK13674.1-1"/>
    <property type="match status" value="1"/>
</dbReference>
<dbReference type="InterPro" id="IPR003801">
    <property type="entry name" value="GTP_cyclohydrolase_FolE2/MptA"/>
</dbReference>
<evidence type="ECO:0000256" key="1">
    <source>
        <dbReference type="ARBA" id="ARBA00022801"/>
    </source>
</evidence>
<dbReference type="PANTHER" id="PTHR36445:SF1">
    <property type="entry name" value="GTP CYCLOHYDROLASE MPTA"/>
    <property type="match status" value="1"/>
</dbReference>
<sequence>MMQLPDIATHFEPDSQSPLKWVGMEKIALPMQVRCDQTSVNINTLMDVFVSLDTGAKGIHMSRLYLLANEALVGTELTFAQLDKVLKGIVASQQGLSQSAKLVLKFELPLNRPALKSNYSGYNAYPIELHCEHLEGKTHCKLISTITYSSTCPCSAALSRQLLSDTVEQQFADQDNIDKAQLLAWLKGPQGSVATPHSQRSFAYIEADLAGGHLPDLAHWLALFEETLATPVQTAVKREDEQAFAALNAKNLMFCEDAARRIKATLESITEVTEVTDYQFKVEHQESLHAHNAVVYDRKS</sequence>
<dbReference type="Gene3D" id="3.10.270.10">
    <property type="entry name" value="Urate Oxidase"/>
    <property type="match status" value="1"/>
</dbReference>
<dbReference type="Pfam" id="PF02649">
    <property type="entry name" value="GCHY-1"/>
    <property type="match status" value="1"/>
</dbReference>